<dbReference type="OrthoDB" id="9780894at2"/>
<keyword evidence="6" id="KW-1185">Reference proteome</keyword>
<evidence type="ECO:0000313" key="6">
    <source>
        <dbReference type="Proteomes" id="UP000064243"/>
    </source>
</evidence>
<keyword evidence="3" id="KW-0786">Thiamine pyrophosphate</keyword>
<dbReference type="InterPro" id="IPR005475">
    <property type="entry name" value="Transketolase-like_Pyr-bd"/>
</dbReference>
<dbReference type="SMART" id="SM00861">
    <property type="entry name" value="Transket_pyr"/>
    <property type="match status" value="1"/>
</dbReference>
<dbReference type="AlphaFoldDB" id="A0A106BJQ1"/>
<evidence type="ECO:0000259" key="4">
    <source>
        <dbReference type="SMART" id="SM00861"/>
    </source>
</evidence>
<dbReference type="PATRIC" id="fig|36861.3.peg.2799"/>
<dbReference type="FunFam" id="3.40.50.970:FF:000001">
    <property type="entry name" value="Pyruvate dehydrogenase E1 beta subunit"/>
    <property type="match status" value="1"/>
</dbReference>
<dbReference type="PANTHER" id="PTHR43257">
    <property type="entry name" value="PYRUVATE DEHYDROGENASE E1 COMPONENT BETA SUBUNIT"/>
    <property type="match status" value="1"/>
</dbReference>
<dbReference type="EMBL" id="LDUG01000048">
    <property type="protein sequence ID" value="KVW93403.1"/>
    <property type="molecule type" value="Genomic_DNA"/>
</dbReference>
<dbReference type="InterPro" id="IPR009014">
    <property type="entry name" value="Transketo_C/PFOR_II"/>
</dbReference>
<evidence type="ECO:0000256" key="1">
    <source>
        <dbReference type="ARBA" id="ARBA00001964"/>
    </source>
</evidence>
<dbReference type="PANTHER" id="PTHR43257:SF2">
    <property type="entry name" value="PYRUVATE DEHYDROGENASE E1 COMPONENT SUBUNIT BETA"/>
    <property type="match status" value="1"/>
</dbReference>
<dbReference type="Pfam" id="PF02780">
    <property type="entry name" value="Transketolase_C"/>
    <property type="match status" value="1"/>
</dbReference>
<dbReference type="SUPFAM" id="SSF52518">
    <property type="entry name" value="Thiamin diphosphate-binding fold (THDP-binding)"/>
    <property type="match status" value="1"/>
</dbReference>
<organism evidence="5 6">
    <name type="scientific">Thiobacillus denitrificans</name>
    <dbReference type="NCBI Taxonomy" id="36861"/>
    <lineage>
        <taxon>Bacteria</taxon>
        <taxon>Pseudomonadati</taxon>
        <taxon>Pseudomonadota</taxon>
        <taxon>Betaproteobacteria</taxon>
        <taxon>Nitrosomonadales</taxon>
        <taxon>Thiobacillaceae</taxon>
        <taxon>Thiobacillus</taxon>
    </lineage>
</organism>
<keyword evidence="2" id="KW-0560">Oxidoreductase</keyword>
<dbReference type="CDD" id="cd07036">
    <property type="entry name" value="TPP_PYR_E1-PDHc-beta_like"/>
    <property type="match status" value="1"/>
</dbReference>
<dbReference type="Gene3D" id="3.40.50.970">
    <property type="match status" value="1"/>
</dbReference>
<dbReference type="NCBIfam" id="NF006667">
    <property type="entry name" value="PRK09212.1"/>
    <property type="match status" value="1"/>
</dbReference>
<evidence type="ECO:0000256" key="2">
    <source>
        <dbReference type="ARBA" id="ARBA00023002"/>
    </source>
</evidence>
<dbReference type="STRING" id="1123392.GCA_000376425_01507"/>
<feature type="domain" description="Transketolase-like pyrimidine-binding" evidence="4">
    <location>
        <begin position="4"/>
        <end position="179"/>
    </location>
</feature>
<dbReference type="FunFam" id="3.40.50.920:FF:000001">
    <property type="entry name" value="Pyruvate dehydrogenase E1 beta subunit"/>
    <property type="match status" value="1"/>
</dbReference>
<keyword evidence="5" id="KW-0670">Pyruvate</keyword>
<dbReference type="InterPro" id="IPR029061">
    <property type="entry name" value="THDP-binding"/>
</dbReference>
<dbReference type="SUPFAM" id="SSF52922">
    <property type="entry name" value="TK C-terminal domain-like"/>
    <property type="match status" value="1"/>
</dbReference>
<dbReference type="GO" id="GO:0016491">
    <property type="term" value="F:oxidoreductase activity"/>
    <property type="evidence" value="ECO:0007669"/>
    <property type="project" value="UniProtKB-KW"/>
</dbReference>
<protein>
    <submittedName>
        <fullName evidence="5">Pyruvate dehydrogenase</fullName>
    </submittedName>
</protein>
<evidence type="ECO:0000313" key="5">
    <source>
        <dbReference type="EMBL" id="KVW93403.1"/>
    </source>
</evidence>
<sequence>MAQIMLWEAIQRAHDEEMSRDPMVICMGEDIGVAGGTYKATKGLYEKYGPLRVMDTPISEGGFTGLGIGASFLGVRPIIEIMSVNFAWLAMDQMFNSAAKIRYMSGGQLTAPCVFRSAGGAAHQLGAQHSARMEKVFMGIAGLRVVTPSNPRQAYGLLKSAIRCDDPVFINEHELMYNMKGEVPDGEYFHPLEGSDVARAGTDVTLFGYNISVHWCLKAAEILDKQYGISAEVVDLYSLSPLDRDGIRKSVSKTHRVVIAEEDEAPVGVGAEVIATINEECFFELDAAPVRVHSALVPQPYNHTLEKAAIPDHEDVVKAVLKLFGKA</sequence>
<dbReference type="eggNOG" id="COG0022">
    <property type="taxonomic scope" value="Bacteria"/>
</dbReference>
<dbReference type="Gene3D" id="3.40.50.920">
    <property type="match status" value="1"/>
</dbReference>
<comment type="caution">
    <text evidence="5">The sequence shown here is derived from an EMBL/GenBank/DDBJ whole genome shotgun (WGS) entry which is preliminary data.</text>
</comment>
<proteinExistence type="predicted"/>
<evidence type="ECO:0000256" key="3">
    <source>
        <dbReference type="ARBA" id="ARBA00023052"/>
    </source>
</evidence>
<accession>A0A106BJQ1</accession>
<reference evidence="5 6" key="1">
    <citation type="journal article" date="2015" name="Appl. Environ. Microbiol.">
        <title>Aerobic and Anaerobic Thiosulfate Oxidation by a Cold-Adapted, Subglacial Chemoautotroph.</title>
        <authorList>
            <person name="Harrold Z.R."/>
            <person name="Skidmore M.L."/>
            <person name="Hamilton T.L."/>
            <person name="Desch L."/>
            <person name="Amada K."/>
            <person name="van Gelder W."/>
            <person name="Glover K."/>
            <person name="Roden E.E."/>
            <person name="Boyd E.S."/>
        </authorList>
    </citation>
    <scope>NUCLEOTIDE SEQUENCE [LARGE SCALE GENOMIC DNA]</scope>
    <source>
        <strain evidence="5 6">RG</strain>
    </source>
</reference>
<comment type="cofactor">
    <cofactor evidence="1">
        <name>thiamine diphosphate</name>
        <dbReference type="ChEBI" id="CHEBI:58937"/>
    </cofactor>
</comment>
<dbReference type="RefSeq" id="WP_059758497.1">
    <property type="nucleotide sequence ID" value="NZ_LDUG01000048.1"/>
</dbReference>
<name>A0A106BJQ1_THIDE</name>
<gene>
    <name evidence="5" type="ORF">ABW22_14880</name>
</gene>
<dbReference type="Proteomes" id="UP000064243">
    <property type="component" value="Unassembled WGS sequence"/>
</dbReference>
<dbReference type="InterPro" id="IPR033248">
    <property type="entry name" value="Transketolase_C"/>
</dbReference>
<dbReference type="Pfam" id="PF02779">
    <property type="entry name" value="Transket_pyr"/>
    <property type="match status" value="1"/>
</dbReference>